<evidence type="ECO:0000313" key="1">
    <source>
        <dbReference type="EMBL" id="TFL04191.1"/>
    </source>
</evidence>
<reference evidence="1 2" key="1">
    <citation type="journal article" date="2019" name="Nat. Ecol. Evol.">
        <title>Megaphylogeny resolves global patterns of mushroom evolution.</title>
        <authorList>
            <person name="Varga T."/>
            <person name="Krizsan K."/>
            <person name="Foldi C."/>
            <person name="Dima B."/>
            <person name="Sanchez-Garcia M."/>
            <person name="Sanchez-Ramirez S."/>
            <person name="Szollosi G.J."/>
            <person name="Szarkandi J.G."/>
            <person name="Papp V."/>
            <person name="Albert L."/>
            <person name="Andreopoulos W."/>
            <person name="Angelini C."/>
            <person name="Antonin V."/>
            <person name="Barry K.W."/>
            <person name="Bougher N.L."/>
            <person name="Buchanan P."/>
            <person name="Buyck B."/>
            <person name="Bense V."/>
            <person name="Catcheside P."/>
            <person name="Chovatia M."/>
            <person name="Cooper J."/>
            <person name="Damon W."/>
            <person name="Desjardin D."/>
            <person name="Finy P."/>
            <person name="Geml J."/>
            <person name="Haridas S."/>
            <person name="Hughes K."/>
            <person name="Justo A."/>
            <person name="Karasinski D."/>
            <person name="Kautmanova I."/>
            <person name="Kiss B."/>
            <person name="Kocsube S."/>
            <person name="Kotiranta H."/>
            <person name="LaButti K.M."/>
            <person name="Lechner B.E."/>
            <person name="Liimatainen K."/>
            <person name="Lipzen A."/>
            <person name="Lukacs Z."/>
            <person name="Mihaltcheva S."/>
            <person name="Morgado L.N."/>
            <person name="Niskanen T."/>
            <person name="Noordeloos M.E."/>
            <person name="Ohm R.A."/>
            <person name="Ortiz-Santana B."/>
            <person name="Ovrebo C."/>
            <person name="Racz N."/>
            <person name="Riley R."/>
            <person name="Savchenko A."/>
            <person name="Shiryaev A."/>
            <person name="Soop K."/>
            <person name="Spirin V."/>
            <person name="Szebenyi C."/>
            <person name="Tomsovsky M."/>
            <person name="Tulloss R.E."/>
            <person name="Uehling J."/>
            <person name="Grigoriev I.V."/>
            <person name="Vagvolgyi C."/>
            <person name="Papp T."/>
            <person name="Martin F.M."/>
            <person name="Miettinen O."/>
            <person name="Hibbett D.S."/>
            <person name="Nagy L.G."/>
        </authorList>
    </citation>
    <scope>NUCLEOTIDE SEQUENCE [LARGE SCALE GENOMIC DNA]</scope>
    <source>
        <strain evidence="1 2">CBS 309.79</strain>
    </source>
</reference>
<organism evidence="1 2">
    <name type="scientific">Pterulicium gracile</name>
    <dbReference type="NCBI Taxonomy" id="1884261"/>
    <lineage>
        <taxon>Eukaryota</taxon>
        <taxon>Fungi</taxon>
        <taxon>Dikarya</taxon>
        <taxon>Basidiomycota</taxon>
        <taxon>Agaricomycotina</taxon>
        <taxon>Agaricomycetes</taxon>
        <taxon>Agaricomycetidae</taxon>
        <taxon>Agaricales</taxon>
        <taxon>Pleurotineae</taxon>
        <taxon>Pterulaceae</taxon>
        <taxon>Pterulicium</taxon>
    </lineage>
</organism>
<keyword evidence="2" id="KW-1185">Reference proteome</keyword>
<dbReference type="Proteomes" id="UP000305067">
    <property type="component" value="Unassembled WGS sequence"/>
</dbReference>
<accession>A0A5C3QUL7</accession>
<dbReference type="EMBL" id="ML178819">
    <property type="protein sequence ID" value="TFL04191.1"/>
    <property type="molecule type" value="Genomic_DNA"/>
</dbReference>
<evidence type="ECO:0000313" key="2">
    <source>
        <dbReference type="Proteomes" id="UP000305067"/>
    </source>
</evidence>
<gene>
    <name evidence="1" type="ORF">BDV98DRAFT_563713</name>
</gene>
<name>A0A5C3QUL7_9AGAR</name>
<sequence>MRRAVATSARCLSCWSPHHRRLPNVSGIDITPSLFSRLYTIDWHSQDMRSVSHTGRRHDPIHPDNLVDASKQLMAERALQHLVEEAEKNAPSERHTMIGRKIDSARLPWHRLSVTGRRLAVLGLVRLPNIHTWPDSETTEAAAAFASTVLEGLVKQAEAKHRVLVWEAREEKLPGGARTKAQRQDEAYTGGKGQMGMAWFGANEVMGVTRRGDDVKQYDMRETMSEGSLSPRYQYPLAKQGYGNAQNI</sequence>
<dbReference type="AlphaFoldDB" id="A0A5C3QUL7"/>
<proteinExistence type="predicted"/>
<protein>
    <submittedName>
        <fullName evidence="1">Uncharacterized protein</fullName>
    </submittedName>
</protein>